<dbReference type="InterPro" id="IPR011990">
    <property type="entry name" value="TPR-like_helical_dom_sf"/>
</dbReference>
<keyword evidence="2" id="KW-0328">Glycosyltransferase</keyword>
<proteinExistence type="predicted"/>
<keyword evidence="7" id="KW-0325">Glycoprotein</keyword>
<evidence type="ECO:0000256" key="6">
    <source>
        <dbReference type="ARBA" id="ARBA00023136"/>
    </source>
</evidence>
<evidence type="ECO:0000313" key="10">
    <source>
        <dbReference type="Proteomes" id="UP000297972"/>
    </source>
</evidence>
<comment type="caution">
    <text evidence="9">The sequence shown here is derived from an EMBL/GenBank/DDBJ whole genome shotgun (WGS) entry which is preliminary data.</text>
</comment>
<accession>A0A4Z1C9S2</accession>
<evidence type="ECO:0000256" key="7">
    <source>
        <dbReference type="ARBA" id="ARBA00023180"/>
    </source>
</evidence>
<evidence type="ECO:0000256" key="4">
    <source>
        <dbReference type="ARBA" id="ARBA00022692"/>
    </source>
</evidence>
<dbReference type="Proteomes" id="UP000297972">
    <property type="component" value="Unassembled WGS sequence"/>
</dbReference>
<dbReference type="AlphaFoldDB" id="A0A4Z1C9S2"/>
<dbReference type="PANTHER" id="PTHR20961">
    <property type="entry name" value="GLYCOSYLTRANSFERASE"/>
    <property type="match status" value="1"/>
</dbReference>
<keyword evidence="5" id="KW-1133">Transmembrane helix</keyword>
<sequence length="529" mass="60569">MLHSFRAHKGVKLLERPHGMLRKVPLADVVAHNMVRNPRRRQALDAHISDYYWHRRMINGFAIKTILAEVEKPKQKKTYLTTRGNAILNGASGTRARNDLGKTFEFSEERIDYFRKTYCDLVDPSSIKLYASPTKKFWIESKNYHNFFHFLTESFHLAFSPSLAQMNVQEIKFISKSKRVGDFVKKWVEECQEIIGDDVKIETLISPDLDNATSILLPMSCEHLLYQFLGDHHELIEAARPAGKTWTGYDGIPHPVKILQFNSYDESLEHFRCKVIDLAQRKVSKTWADKIYAIRSKSLLRSRTMKGEEGLIEELTKQGFEVVCFEGISPLEQVKCISGADCVVMQHGAGMTNMLFAKSTAHVFELGTFQTGIARWRDFIRISQVSGCHYHHIFLDMEYPNENTDPVFATDGLIAPVISEEDVKRLVLLIRSEMKDKRPGVLTGLLRHCEFFMDRGAYKHAYRLLDANASFFESTADYWNQRGMLAEACQHKEQALDAFEKAQSIRVCGDSQCGTDILAPSFAHERTVV</sequence>
<keyword evidence="6" id="KW-0472">Membrane</keyword>
<reference evidence="9 10" key="1">
    <citation type="submission" date="2019-03" db="EMBL/GenBank/DDBJ databases">
        <authorList>
            <person name="Li J."/>
        </authorList>
    </citation>
    <scope>NUCLEOTIDE SEQUENCE [LARGE SCALE GENOMIC DNA]</scope>
    <source>
        <strain evidence="9 10">3058</strain>
    </source>
</reference>
<dbReference type="Pfam" id="PF04577">
    <property type="entry name" value="Glyco_transf_61"/>
    <property type="match status" value="1"/>
</dbReference>
<dbReference type="GO" id="GO:0016757">
    <property type="term" value="F:glycosyltransferase activity"/>
    <property type="evidence" value="ECO:0007669"/>
    <property type="project" value="UniProtKB-KW"/>
</dbReference>
<evidence type="ECO:0000259" key="8">
    <source>
        <dbReference type="Pfam" id="PF04577"/>
    </source>
</evidence>
<evidence type="ECO:0000256" key="3">
    <source>
        <dbReference type="ARBA" id="ARBA00022679"/>
    </source>
</evidence>
<dbReference type="PANTHER" id="PTHR20961:SF38">
    <property type="entry name" value="PROTEIN O-LINKED-MANNOSE BETA-1,4-N-ACETYLGLUCOSAMINYLTRANSFERASE 2"/>
    <property type="match status" value="1"/>
</dbReference>
<evidence type="ECO:0000256" key="5">
    <source>
        <dbReference type="ARBA" id="ARBA00022989"/>
    </source>
</evidence>
<keyword evidence="10" id="KW-1185">Reference proteome</keyword>
<evidence type="ECO:0000256" key="2">
    <source>
        <dbReference type="ARBA" id="ARBA00022676"/>
    </source>
</evidence>
<organism evidence="9 10">
    <name type="scientific">Paracoccus liaowanqingii</name>
    <dbReference type="NCBI Taxonomy" id="2560053"/>
    <lineage>
        <taxon>Bacteria</taxon>
        <taxon>Pseudomonadati</taxon>
        <taxon>Pseudomonadota</taxon>
        <taxon>Alphaproteobacteria</taxon>
        <taxon>Rhodobacterales</taxon>
        <taxon>Paracoccaceae</taxon>
        <taxon>Paracoccus</taxon>
    </lineage>
</organism>
<dbReference type="OrthoDB" id="288504at2"/>
<dbReference type="GO" id="GO:0016020">
    <property type="term" value="C:membrane"/>
    <property type="evidence" value="ECO:0007669"/>
    <property type="project" value="UniProtKB-SubCell"/>
</dbReference>
<name>A0A4Z1C9S2_9RHOB</name>
<comment type="subcellular location">
    <subcellularLocation>
        <location evidence="1">Membrane</location>
        <topology evidence="1">Single-pass membrane protein</topology>
    </subcellularLocation>
</comment>
<dbReference type="SUPFAM" id="SSF48452">
    <property type="entry name" value="TPR-like"/>
    <property type="match status" value="1"/>
</dbReference>
<feature type="domain" description="Glycosyltransferase 61 catalytic" evidence="8">
    <location>
        <begin position="147"/>
        <end position="363"/>
    </location>
</feature>
<evidence type="ECO:0000313" key="9">
    <source>
        <dbReference type="EMBL" id="TGN57494.1"/>
    </source>
</evidence>
<gene>
    <name evidence="9" type="ORF">E4L95_13220</name>
</gene>
<keyword evidence="3 9" id="KW-0808">Transferase</keyword>
<evidence type="ECO:0000256" key="1">
    <source>
        <dbReference type="ARBA" id="ARBA00004167"/>
    </source>
</evidence>
<dbReference type="InterPro" id="IPR007657">
    <property type="entry name" value="Glycosyltransferase_61"/>
</dbReference>
<protein>
    <submittedName>
        <fullName evidence="9">Glycosyltransferase family 61 protein</fullName>
    </submittedName>
</protein>
<dbReference type="InterPro" id="IPR049625">
    <property type="entry name" value="Glyco_transf_61_cat"/>
</dbReference>
<keyword evidence="4" id="KW-0812">Transmembrane</keyword>
<dbReference type="EMBL" id="SRPG01000128">
    <property type="protein sequence ID" value="TGN57494.1"/>
    <property type="molecule type" value="Genomic_DNA"/>
</dbReference>